<dbReference type="OrthoDB" id="15717at2759"/>
<dbReference type="Proteomes" id="UP000784294">
    <property type="component" value="Unassembled WGS sequence"/>
</dbReference>
<feature type="compositionally biased region" description="Basic and acidic residues" evidence="1">
    <location>
        <begin position="113"/>
        <end position="123"/>
    </location>
</feature>
<sequence>MHRVDMLLCFGQSFIKVGLVSTNIRQRLRGICFPSSLFGPCLLNSFILVHSRFYLIAPPGMSSFSRTSTPIYPGSVALFFPRCIRLPGSGQPSRHSGSRFPHSRFVRPFSERFDEQCDPKPPLHPETPLYDSGFV</sequence>
<dbReference type="EMBL" id="CAAALY010035443">
    <property type="protein sequence ID" value="VEL18058.1"/>
    <property type="molecule type" value="Genomic_DNA"/>
</dbReference>
<accession>A0A448WR17</accession>
<protein>
    <submittedName>
        <fullName evidence="2">Uncharacterized protein</fullName>
    </submittedName>
</protein>
<evidence type="ECO:0000313" key="2">
    <source>
        <dbReference type="EMBL" id="VEL18058.1"/>
    </source>
</evidence>
<comment type="caution">
    <text evidence="2">The sequence shown here is derived from an EMBL/GenBank/DDBJ whole genome shotgun (WGS) entry which is preliminary data.</text>
</comment>
<gene>
    <name evidence="2" type="ORF">PXEA_LOCUS11498</name>
</gene>
<reference evidence="2" key="1">
    <citation type="submission" date="2018-11" db="EMBL/GenBank/DDBJ databases">
        <authorList>
            <consortium name="Pathogen Informatics"/>
        </authorList>
    </citation>
    <scope>NUCLEOTIDE SEQUENCE</scope>
</reference>
<feature type="region of interest" description="Disordered" evidence="1">
    <location>
        <begin position="113"/>
        <end position="135"/>
    </location>
</feature>
<evidence type="ECO:0000256" key="1">
    <source>
        <dbReference type="SAM" id="MobiDB-lite"/>
    </source>
</evidence>
<proteinExistence type="predicted"/>
<evidence type="ECO:0000313" key="3">
    <source>
        <dbReference type="Proteomes" id="UP000784294"/>
    </source>
</evidence>
<organism evidence="2 3">
    <name type="scientific">Protopolystoma xenopodis</name>
    <dbReference type="NCBI Taxonomy" id="117903"/>
    <lineage>
        <taxon>Eukaryota</taxon>
        <taxon>Metazoa</taxon>
        <taxon>Spiralia</taxon>
        <taxon>Lophotrochozoa</taxon>
        <taxon>Platyhelminthes</taxon>
        <taxon>Monogenea</taxon>
        <taxon>Polyopisthocotylea</taxon>
        <taxon>Polystomatidea</taxon>
        <taxon>Polystomatidae</taxon>
        <taxon>Protopolystoma</taxon>
    </lineage>
</organism>
<dbReference type="AlphaFoldDB" id="A0A448WR17"/>
<keyword evidence="3" id="KW-1185">Reference proteome</keyword>
<name>A0A448WR17_9PLAT</name>